<accession>A0A2Z7CF54</accession>
<name>A0A2Z7CF54_9LAMI</name>
<keyword evidence="2" id="KW-1185">Reference proteome</keyword>
<proteinExistence type="predicted"/>
<dbReference type="Proteomes" id="UP000250235">
    <property type="component" value="Unassembled WGS sequence"/>
</dbReference>
<gene>
    <name evidence="1" type="ORF">F511_42577</name>
</gene>
<evidence type="ECO:0000313" key="1">
    <source>
        <dbReference type="EMBL" id="KZV42968.1"/>
    </source>
</evidence>
<sequence length="68" mass="7744">MVSMFKTLESSGLHGFLGCSAAIYEEALVNFFDNAFVRENVVIRSIQRMFVEISEELFAGSLTYRQKD</sequence>
<evidence type="ECO:0000313" key="2">
    <source>
        <dbReference type="Proteomes" id="UP000250235"/>
    </source>
</evidence>
<dbReference type="AlphaFoldDB" id="A0A2Z7CF54"/>
<dbReference type="EMBL" id="KQ998360">
    <property type="protein sequence ID" value="KZV42968.1"/>
    <property type="molecule type" value="Genomic_DNA"/>
</dbReference>
<organism evidence="1 2">
    <name type="scientific">Dorcoceras hygrometricum</name>
    <dbReference type="NCBI Taxonomy" id="472368"/>
    <lineage>
        <taxon>Eukaryota</taxon>
        <taxon>Viridiplantae</taxon>
        <taxon>Streptophyta</taxon>
        <taxon>Embryophyta</taxon>
        <taxon>Tracheophyta</taxon>
        <taxon>Spermatophyta</taxon>
        <taxon>Magnoliopsida</taxon>
        <taxon>eudicotyledons</taxon>
        <taxon>Gunneridae</taxon>
        <taxon>Pentapetalae</taxon>
        <taxon>asterids</taxon>
        <taxon>lamiids</taxon>
        <taxon>Lamiales</taxon>
        <taxon>Gesneriaceae</taxon>
        <taxon>Didymocarpoideae</taxon>
        <taxon>Trichosporeae</taxon>
        <taxon>Loxocarpinae</taxon>
        <taxon>Dorcoceras</taxon>
    </lineage>
</organism>
<protein>
    <submittedName>
        <fullName evidence="1">Uncharacterized protein</fullName>
    </submittedName>
</protein>
<reference evidence="1 2" key="1">
    <citation type="journal article" date="2015" name="Proc. Natl. Acad. Sci. U.S.A.">
        <title>The resurrection genome of Boea hygrometrica: A blueprint for survival of dehydration.</title>
        <authorList>
            <person name="Xiao L."/>
            <person name="Yang G."/>
            <person name="Zhang L."/>
            <person name="Yang X."/>
            <person name="Zhao S."/>
            <person name="Ji Z."/>
            <person name="Zhou Q."/>
            <person name="Hu M."/>
            <person name="Wang Y."/>
            <person name="Chen M."/>
            <person name="Xu Y."/>
            <person name="Jin H."/>
            <person name="Xiao X."/>
            <person name="Hu G."/>
            <person name="Bao F."/>
            <person name="Hu Y."/>
            <person name="Wan P."/>
            <person name="Li L."/>
            <person name="Deng X."/>
            <person name="Kuang T."/>
            <person name="Xiang C."/>
            <person name="Zhu J.K."/>
            <person name="Oliver M.J."/>
            <person name="He Y."/>
        </authorList>
    </citation>
    <scope>NUCLEOTIDE SEQUENCE [LARGE SCALE GENOMIC DNA]</scope>
    <source>
        <strain evidence="2">cv. XS01</strain>
    </source>
</reference>